<evidence type="ECO:0000256" key="9">
    <source>
        <dbReference type="ARBA" id="ARBA00037847"/>
    </source>
</evidence>
<keyword evidence="11" id="KW-1185">Reference proteome</keyword>
<dbReference type="GO" id="GO:0005886">
    <property type="term" value="C:plasma membrane"/>
    <property type="evidence" value="ECO:0007669"/>
    <property type="project" value="UniProtKB-SubCell"/>
</dbReference>
<keyword evidence="2" id="KW-1003">Cell membrane</keyword>
<evidence type="ECO:0000313" key="11">
    <source>
        <dbReference type="Proteomes" id="UP000186817"/>
    </source>
</evidence>
<dbReference type="InterPro" id="IPR009030">
    <property type="entry name" value="Growth_fac_rcpt_cys_sf"/>
</dbReference>
<evidence type="ECO:0000256" key="6">
    <source>
        <dbReference type="ARBA" id="ARBA00023136"/>
    </source>
</evidence>
<sequence length="2859" mass="311902">MFVFAALAGLCLSCVLAVRPEISLSQQRASSELSLRTKEPQRTLQELYAPTASLAQEEHELCPSESELRSWLQALGLGGEGHPCEWKGVNCADGCHVTKLDLLARKEIAGDLVPVGNLRRLRYLDLCNTQVSGDLAPLQNLTQLWSLSLSNTQVWGDLGHFQNLTLLTRLFLSQTQVSGSLGSLQGLTELAQLSLSQTRVSGDLQALSHLSVLGRLHLSHTQVWGDLANLQKLTQLFSLSLSRTQVWGSLKPLQHVGLEKLYLSQTQVTGDLGPLRNLTRLMRVDLSQTQVRGILEPLQNLRALQWLLLSRTQVSGDMGPLQHLTRLKRLHLSQTQASGKLGNLQGLTKLSELHLSHTQISGDLGPLRRLRKLQHLDVSDSPVGGELSALVNLTGLATADLSHTRITGWFSAKIWKGCCQHLRTLNLVASRAGGELPKVFFPLEVSETQPFLGSLQELDVSGCELRGTVTDFMLALAATPLVKVRARACGLRGAMPRLENLPATLIFNETRNETRPSWDATLLGTLQAMDLSENNITRLEELPAASQVRLQRNGRPLVLAPVAVQKALGRQTFLDLSGTALANREEMKQLLQKELKLQDDRSVTNKTEGWACAVPAAGTLRITPQLFLPLDMCACQAGFYGHGISCTACPPNTFAEMEGQATCKPCPPDSYSSGSATTCECMFGSMRGPSGNESCQCRAGTALLEDRCELCSELRLECKDQGLLAAEAPPTPGYARLLQSSERAYHCLIPQHCASSTMSGCKNGYGGPLCTDCAAGFRAFRNECFQCGEMSTTSKEFSGFAFLVAVVLALFSGAAFWACRPAMPTDLRAKSLGQLVAAQAPAFLQLFQLWAVLGKNLVRRVPEVSVAVGDTSDSLLSYMEVLQLTGAEVQNAFALQCVFDAPTVRMAFGLATPLVPLFVVAACMCLELFSHGLGISMSSKALTILFVGGASGAAQLLECQRLDGEGNAIPADLAFRPLFPHMKCKADDESAWVDWVGWVSVFAYVIVVPCLMALLFVKQRAVMRKAKTFFISGSTEAEGKVRLKIRMGSDEMAFEDDVLKKRLVAAAAAHVAVHIRGGALVELHKDSVTVSTLPGSTCGFDALSFAGVGDQKEAHILSRNDLMQMLTERTILEENAFDRSLMGTKDLLCKYAQCDKVWMEVLLKAAAALMVAVAAMNSRWLAVAVALTMAAVVAVASPFAQPQINVLQCLCFCCLALAAVGFTCEGLLGVCLTRLALLAPMLLAAAQLPYPDSAESLALRLQKELEEKISELKAGEPVEVCAEEVRLMQVVAHSDVRLLARPMVDNPGSTCEACQAGSASSGCAGPVEVMACLSCLNPWLQPACIRMLHAAVVQAWQLQSPVAYRATMRASFLRFKLYAWSFPGIGLFSGFVLALRDSSFPQSEEKEDVVNDTCPARCHQVHAEDRDGRSLYQLTGADMKSVSWRLQPGQSYAIRASPDCSQTAGAGSKASVVPWIDPNDPVNNSTIDIFIDPKFAHQMRADQQGAFWICVEAEKPDCLCKLDPPGFEVGFRLATHLSQMLPASAESFLIEWQLSMELQCPSPWIPDYLVILVFAWALLLLVLACEGLWRACTDAAAVPPEGTSSLSVVVRNPWQDLGECSKALSFILLGQTLQASTLAVLVQTAASDQLIWVITGLSICINIVAVWRFHHIVCRAMLVNSLLQKNIILAVETSKLTEAFMVGVVILYALLVVVGNLGEMNMLVVAKLVVYVVGNLAGPVWALIHAIRSQEEGNRLIAEVRMQGQAFASFKKTSDASSLPWPTLVEICRAGKDPVGLAAPLKAGLPEEVLGHHPRDGRNFNFFRDIGWHRRLVLACTGSRAAYMLLPSFLLAMALLMSCGAFGAAGYLCSRGQLASLQPATWEDTLDFAPWKDRYAFVLDSSFHEVTMIATTAPTTKELHLELPRSQPKHSSPMTANVDLLGVPVPRVATFIATGWRTSELPRRYSVGFAPFRVLPVRVRISDEAGGFHRCLSWGTLAGSRLSIPKHSGNLTVRVFLTDFVVGVPSRAPVGDHLWTEYAKSSSGCSDTCEVDADCLSSFSGLGGCYFAKHHHGFHEQSCSGIAAEATRSHGDMLSHMHGCTGYRRRCGPGVPVRDLMVKFDFVRPDWQANSEGTLEFSLALVAEGIQQTASDVQELSLRRGAPLPFDALVHLEASLLSTTPLTIPVHAVVDNSGNINVTVGRYNPLELQTGRAMRLTVAPVLPDRAFKVSWLLEEAAPSDNPPFQRCSENSLLRARLAACNGTAQWPVQSLALSLSRFMPESEHNNVEFTILPSRPSEETLFPDMESFRVSLSFDGVDSPAAWVAEQGCSVVHDWQKTGVFKAVVRSPDAFCKLLDHSCHDRSKFSQLSKETDLIFEQALAKAKYLNPAQQVQGFVCAYQNGAMSIKTRRFHAVKHWSYVPGLGITGAAFRHGDGRVSYVRRSDTNGYVYDVPTIPLATFLSSIAVMPLSRSSSALEFLSWVCNSTTGMFDSLDHVIEWIQDAVRTGSHNVTASVFQCLKRFSSTGLSQKHAEVLAKDLWEQTSRQIQEGDTRLPLAKVICSWSEEVLKRMVTLLVRDKRILWFQTLAEAVGGPTLFQNWTSWHLKLEDSQSLADLPTVLKLTPHLRELAISAKDDAPALPQFTMQAGGLFQTLSSLRELNTLEFSLKMDAETTTSFLQAIRHLPLKKLEPRYMSFGHADSGLLQHMHLQSICLAPSSESDAKAFAQALGGAVEWTSMVMENGDPAGAAALLARAKHLRKFGLILWAQPTVAQWTSFWNAVRELRDLEVLTFRNGDSSFQCFPGSEQILREVAPHLPPKLRHIGASECPDGPSVLCPIIHAGFNESVKCNNNMVFCDSI</sequence>
<evidence type="ECO:0000256" key="2">
    <source>
        <dbReference type="ARBA" id="ARBA00022475"/>
    </source>
</evidence>
<reference evidence="10 11" key="1">
    <citation type="submission" date="2016-02" db="EMBL/GenBank/DDBJ databases">
        <title>Genome analysis of coral dinoflagellate symbionts highlights evolutionary adaptations to a symbiotic lifestyle.</title>
        <authorList>
            <person name="Aranda M."/>
            <person name="Li Y."/>
            <person name="Liew Y.J."/>
            <person name="Baumgarten S."/>
            <person name="Simakov O."/>
            <person name="Wilson M."/>
            <person name="Piel J."/>
            <person name="Ashoor H."/>
            <person name="Bougouffa S."/>
            <person name="Bajic V.B."/>
            <person name="Ryu T."/>
            <person name="Ravasi T."/>
            <person name="Bayer T."/>
            <person name="Micklem G."/>
            <person name="Kim H."/>
            <person name="Bhak J."/>
            <person name="Lajeunesse T.C."/>
            <person name="Voolstra C.R."/>
        </authorList>
    </citation>
    <scope>NUCLEOTIDE SEQUENCE [LARGE SCALE GENOMIC DNA]</scope>
    <source>
        <strain evidence="10 11">CCMP2467</strain>
    </source>
</reference>
<gene>
    <name evidence="10" type="primary">inlA</name>
    <name evidence="10" type="ORF">AK812_SmicGene17533</name>
</gene>
<dbReference type="SMART" id="SM01411">
    <property type="entry name" value="Ephrin_rec_like"/>
    <property type="match status" value="1"/>
</dbReference>
<proteinExistence type="predicted"/>
<keyword evidence="7" id="KW-0675">Receptor</keyword>
<keyword evidence="6" id="KW-0472">Membrane</keyword>
<evidence type="ECO:0000256" key="3">
    <source>
        <dbReference type="ARBA" id="ARBA00022692"/>
    </source>
</evidence>
<protein>
    <submittedName>
        <fullName evidence="10">Internalin-A</fullName>
    </submittedName>
</protein>
<evidence type="ECO:0000256" key="8">
    <source>
        <dbReference type="ARBA" id="ARBA00023180"/>
    </source>
</evidence>
<dbReference type="PROSITE" id="PS51450">
    <property type="entry name" value="LRR"/>
    <property type="match status" value="1"/>
</dbReference>
<comment type="subcellular location">
    <subcellularLocation>
        <location evidence="1">Cell membrane</location>
    </subcellularLocation>
    <subcellularLocation>
        <location evidence="9">Endomembrane system</location>
        <topology evidence="9">Single-pass membrane protein</topology>
    </subcellularLocation>
</comment>
<dbReference type="PANTHER" id="PTHR48052">
    <property type="entry name" value="UNNAMED PRODUCT"/>
    <property type="match status" value="1"/>
</dbReference>
<dbReference type="Proteomes" id="UP000186817">
    <property type="component" value="Unassembled WGS sequence"/>
</dbReference>
<accession>A0A1Q9DXE8</accession>
<keyword evidence="3" id="KW-0812">Transmembrane</keyword>
<evidence type="ECO:0000256" key="4">
    <source>
        <dbReference type="ARBA" id="ARBA00022729"/>
    </source>
</evidence>
<dbReference type="PANTHER" id="PTHR48052:SF5">
    <property type="entry name" value="MDIS1-INTERACTING RECEPTOR LIKE KINASE 2-LIKE"/>
    <property type="match status" value="1"/>
</dbReference>
<dbReference type="InterPro" id="IPR001611">
    <property type="entry name" value="Leu-rich_rpt"/>
</dbReference>
<dbReference type="OrthoDB" id="415395at2759"/>
<dbReference type="Gene3D" id="2.10.50.10">
    <property type="entry name" value="Tumor Necrosis Factor Receptor, subunit A, domain 2"/>
    <property type="match status" value="1"/>
</dbReference>
<evidence type="ECO:0000256" key="7">
    <source>
        <dbReference type="ARBA" id="ARBA00023170"/>
    </source>
</evidence>
<dbReference type="InterPro" id="IPR032675">
    <property type="entry name" value="LRR_dom_sf"/>
</dbReference>
<name>A0A1Q9DXE8_SYMMI</name>
<evidence type="ECO:0000256" key="1">
    <source>
        <dbReference type="ARBA" id="ARBA00004236"/>
    </source>
</evidence>
<evidence type="ECO:0000256" key="5">
    <source>
        <dbReference type="ARBA" id="ARBA00022989"/>
    </source>
</evidence>
<dbReference type="SUPFAM" id="SSF52058">
    <property type="entry name" value="L domain-like"/>
    <property type="match status" value="2"/>
</dbReference>
<comment type="caution">
    <text evidence="10">The sequence shown here is derived from an EMBL/GenBank/DDBJ whole genome shotgun (WGS) entry which is preliminary data.</text>
</comment>
<keyword evidence="8" id="KW-0325">Glycoprotein</keyword>
<organism evidence="10 11">
    <name type="scientific">Symbiodinium microadriaticum</name>
    <name type="common">Dinoflagellate</name>
    <name type="synonym">Zooxanthella microadriatica</name>
    <dbReference type="NCBI Taxonomy" id="2951"/>
    <lineage>
        <taxon>Eukaryota</taxon>
        <taxon>Sar</taxon>
        <taxon>Alveolata</taxon>
        <taxon>Dinophyceae</taxon>
        <taxon>Suessiales</taxon>
        <taxon>Symbiodiniaceae</taxon>
        <taxon>Symbiodinium</taxon>
    </lineage>
</organism>
<dbReference type="SUPFAM" id="SSF57184">
    <property type="entry name" value="Growth factor receptor domain"/>
    <property type="match status" value="1"/>
</dbReference>
<evidence type="ECO:0000313" key="10">
    <source>
        <dbReference type="EMBL" id="OLP99850.1"/>
    </source>
</evidence>
<dbReference type="GO" id="GO:0012505">
    <property type="term" value="C:endomembrane system"/>
    <property type="evidence" value="ECO:0007669"/>
    <property type="project" value="UniProtKB-SubCell"/>
</dbReference>
<dbReference type="Gene3D" id="3.80.10.10">
    <property type="entry name" value="Ribonuclease Inhibitor"/>
    <property type="match status" value="3"/>
</dbReference>
<dbReference type="EMBL" id="LSRX01000348">
    <property type="protein sequence ID" value="OLP99850.1"/>
    <property type="molecule type" value="Genomic_DNA"/>
</dbReference>
<keyword evidence="5" id="KW-1133">Transmembrane helix</keyword>
<keyword evidence="4" id="KW-0732">Signal</keyword>